<feature type="transmembrane region" description="Helical" evidence="5">
    <location>
        <begin position="128"/>
        <end position="145"/>
    </location>
</feature>
<accession>A0A219B4Z3</accession>
<feature type="transmembrane region" description="Helical" evidence="5">
    <location>
        <begin position="254"/>
        <end position="271"/>
    </location>
</feature>
<keyword evidence="8" id="KW-1185">Reference proteome</keyword>
<dbReference type="AlphaFoldDB" id="A0A219B4Z3"/>
<keyword evidence="2 5" id="KW-0812">Transmembrane</keyword>
<dbReference type="OrthoDB" id="7628239at2"/>
<dbReference type="RefSeq" id="WP_088711649.1">
    <property type="nucleotide sequence ID" value="NZ_NFZT01000001.1"/>
</dbReference>
<dbReference type="InterPro" id="IPR007016">
    <property type="entry name" value="O-antigen_ligase-rel_domated"/>
</dbReference>
<dbReference type="PANTHER" id="PTHR37422:SF23">
    <property type="entry name" value="TEICHURONIC ACID BIOSYNTHESIS PROTEIN TUAE"/>
    <property type="match status" value="1"/>
</dbReference>
<evidence type="ECO:0000256" key="2">
    <source>
        <dbReference type="ARBA" id="ARBA00022692"/>
    </source>
</evidence>
<feature type="transmembrane region" description="Helical" evidence="5">
    <location>
        <begin position="405"/>
        <end position="424"/>
    </location>
</feature>
<dbReference type="EMBL" id="NFZT01000001">
    <property type="protein sequence ID" value="OWV32859.1"/>
    <property type="molecule type" value="Genomic_DNA"/>
</dbReference>
<proteinExistence type="predicted"/>
<feature type="transmembrane region" description="Helical" evidence="5">
    <location>
        <begin position="42"/>
        <end position="60"/>
    </location>
</feature>
<name>A0A219B4Z3_9SPHN</name>
<evidence type="ECO:0000256" key="4">
    <source>
        <dbReference type="ARBA" id="ARBA00023136"/>
    </source>
</evidence>
<sequence>MARKLSAALDHFRTSPNVSFYLFAGFLILVFFLGGTSRDDAITLAILRPAAVIALGLAIYRTNRTFISPYVVPLGIFAGLLAIGLIQLIPLPPGLWAALPLRDRLMPGLELLGLDEIWRPISLSPARTWNAVYALTVPLTAILLFSRLTRDRLHRIFELLAALVAASAFLSLMQLLGSRSSPFFLYGPSNTGDPTGIFASRNHNSVLLASGFVFLAALFAEHRRLRRPLAQSAMFLLLAVLFLLMIVAGGSRMGLFLGAGAIFLTPFIVRFDRAERGWMGALASPLIVLGAALFVGLLLVFGAQTAAFDRLFEQSSIDDFRFSLLPVVWDMVKSLFPWGGGLGAFEDVYRMFEPTNLLRDSYVNRAHNDLLEFLFEAGLGAVIVLVAGAYWWLKRAAGSLASGSPTTLRIGLVLSLVWLLASLLEYPVRTPIGSVTFAFALCLVAMPKPVRLRRGR</sequence>
<feature type="transmembrane region" description="Helical" evidence="5">
    <location>
        <begin position="203"/>
        <end position="220"/>
    </location>
</feature>
<evidence type="ECO:0000256" key="3">
    <source>
        <dbReference type="ARBA" id="ARBA00022989"/>
    </source>
</evidence>
<dbReference type="InterPro" id="IPR051533">
    <property type="entry name" value="WaaL-like"/>
</dbReference>
<feature type="transmembrane region" description="Helical" evidence="5">
    <location>
        <begin position="373"/>
        <end position="393"/>
    </location>
</feature>
<comment type="subcellular location">
    <subcellularLocation>
        <location evidence="1">Membrane</location>
        <topology evidence="1">Multi-pass membrane protein</topology>
    </subcellularLocation>
</comment>
<evidence type="ECO:0000313" key="8">
    <source>
        <dbReference type="Proteomes" id="UP000198462"/>
    </source>
</evidence>
<dbReference type="Proteomes" id="UP000198462">
    <property type="component" value="Unassembled WGS sequence"/>
</dbReference>
<reference evidence="8" key="1">
    <citation type="submission" date="2017-05" db="EMBL/GenBank/DDBJ databases">
        <authorList>
            <person name="Lin X."/>
        </authorList>
    </citation>
    <scope>NUCLEOTIDE SEQUENCE [LARGE SCALE GENOMIC DNA]</scope>
    <source>
        <strain evidence="8">JLT2012</strain>
    </source>
</reference>
<keyword evidence="3 5" id="KW-1133">Transmembrane helix</keyword>
<feature type="transmembrane region" description="Helical" evidence="5">
    <location>
        <begin position="20"/>
        <end position="36"/>
    </location>
</feature>
<evidence type="ECO:0000256" key="5">
    <source>
        <dbReference type="SAM" id="Phobius"/>
    </source>
</evidence>
<protein>
    <recommendedName>
        <fullName evidence="6">O-antigen ligase-related domain-containing protein</fullName>
    </recommendedName>
</protein>
<evidence type="ECO:0000256" key="1">
    <source>
        <dbReference type="ARBA" id="ARBA00004141"/>
    </source>
</evidence>
<evidence type="ECO:0000259" key="6">
    <source>
        <dbReference type="Pfam" id="PF04932"/>
    </source>
</evidence>
<dbReference type="GO" id="GO:0016020">
    <property type="term" value="C:membrane"/>
    <property type="evidence" value="ECO:0007669"/>
    <property type="project" value="UniProtKB-SubCell"/>
</dbReference>
<comment type="caution">
    <text evidence="7">The sequence shown here is derived from an EMBL/GenBank/DDBJ whole genome shotgun (WGS) entry which is preliminary data.</text>
</comment>
<feature type="transmembrane region" description="Helical" evidence="5">
    <location>
        <begin position="67"/>
        <end position="89"/>
    </location>
</feature>
<feature type="transmembrane region" description="Helical" evidence="5">
    <location>
        <begin position="430"/>
        <end position="446"/>
    </location>
</feature>
<keyword evidence="4 5" id="KW-0472">Membrane</keyword>
<dbReference type="PANTHER" id="PTHR37422">
    <property type="entry name" value="TEICHURONIC ACID BIOSYNTHESIS PROTEIN TUAE"/>
    <property type="match status" value="1"/>
</dbReference>
<feature type="transmembrane region" description="Helical" evidence="5">
    <location>
        <begin position="157"/>
        <end position="176"/>
    </location>
</feature>
<dbReference type="Pfam" id="PF04932">
    <property type="entry name" value="Wzy_C"/>
    <property type="match status" value="1"/>
</dbReference>
<feature type="transmembrane region" description="Helical" evidence="5">
    <location>
        <begin position="278"/>
        <end position="301"/>
    </location>
</feature>
<feature type="transmembrane region" description="Helical" evidence="5">
    <location>
        <begin position="232"/>
        <end position="248"/>
    </location>
</feature>
<feature type="domain" description="O-antigen ligase-related" evidence="6">
    <location>
        <begin position="238"/>
        <end position="385"/>
    </location>
</feature>
<evidence type="ECO:0000313" key="7">
    <source>
        <dbReference type="EMBL" id="OWV32859.1"/>
    </source>
</evidence>
<gene>
    <name evidence="7" type="ORF">B5C34_04930</name>
</gene>
<organism evidence="7 8">
    <name type="scientific">Pacificimonas flava</name>
    <dbReference type="NCBI Taxonomy" id="1234595"/>
    <lineage>
        <taxon>Bacteria</taxon>
        <taxon>Pseudomonadati</taxon>
        <taxon>Pseudomonadota</taxon>
        <taxon>Alphaproteobacteria</taxon>
        <taxon>Sphingomonadales</taxon>
        <taxon>Sphingosinicellaceae</taxon>
        <taxon>Pacificimonas</taxon>
    </lineage>
</organism>